<feature type="transmembrane region" description="Helical" evidence="8">
    <location>
        <begin position="221"/>
        <end position="242"/>
    </location>
</feature>
<dbReference type="EMBL" id="JAAIUW010000004">
    <property type="protein sequence ID" value="KAF7836406.1"/>
    <property type="molecule type" value="Genomic_DNA"/>
</dbReference>
<dbReference type="Proteomes" id="UP000634136">
    <property type="component" value="Unassembled WGS sequence"/>
</dbReference>
<reference evidence="9" key="1">
    <citation type="submission" date="2020-09" db="EMBL/GenBank/DDBJ databases">
        <title>Genome-Enabled Discovery of Anthraquinone Biosynthesis in Senna tora.</title>
        <authorList>
            <person name="Kang S.-H."/>
            <person name="Pandey R.P."/>
            <person name="Lee C.-M."/>
            <person name="Sim J.-S."/>
            <person name="Jeong J.-T."/>
            <person name="Choi B.-S."/>
            <person name="Jung M."/>
            <person name="Ginzburg D."/>
            <person name="Zhao K."/>
            <person name="Won S.Y."/>
            <person name="Oh T.-J."/>
            <person name="Yu Y."/>
            <person name="Kim N.-H."/>
            <person name="Lee O.R."/>
            <person name="Lee T.-H."/>
            <person name="Bashyal P."/>
            <person name="Kim T.-S."/>
            <person name="Lee W.-H."/>
            <person name="Kawkins C."/>
            <person name="Kim C.-K."/>
            <person name="Kim J.S."/>
            <person name="Ahn B.O."/>
            <person name="Rhee S.Y."/>
            <person name="Sohng J.K."/>
        </authorList>
    </citation>
    <scope>NUCLEOTIDE SEQUENCE</scope>
    <source>
        <tissue evidence="9">Leaf</tissue>
    </source>
</reference>
<protein>
    <submittedName>
        <fullName evidence="9">Protein NRT1/ PTR FAMILY 5.10-like</fullName>
    </submittedName>
</protein>
<keyword evidence="3" id="KW-0813">Transport</keyword>
<feature type="transmembrane region" description="Helical" evidence="8">
    <location>
        <begin position="374"/>
        <end position="391"/>
    </location>
</feature>
<evidence type="ECO:0000256" key="6">
    <source>
        <dbReference type="ARBA" id="ARBA00022989"/>
    </source>
</evidence>
<feature type="transmembrane region" description="Helical" evidence="8">
    <location>
        <begin position="412"/>
        <end position="432"/>
    </location>
</feature>
<keyword evidence="5 8" id="KW-0812">Transmembrane</keyword>
<evidence type="ECO:0000313" key="10">
    <source>
        <dbReference type="Proteomes" id="UP000634136"/>
    </source>
</evidence>
<dbReference type="FunFam" id="1.20.1250.20:FF:000147">
    <property type="entry name" value="Protein NRT1/ PTR family 5.10"/>
    <property type="match status" value="1"/>
</dbReference>
<keyword evidence="7 8" id="KW-0472">Membrane</keyword>
<feature type="transmembrane region" description="Helical" evidence="8">
    <location>
        <begin position="83"/>
        <end position="104"/>
    </location>
</feature>
<dbReference type="InterPro" id="IPR018456">
    <property type="entry name" value="PTR2_symporter_CS"/>
</dbReference>
<dbReference type="PANTHER" id="PTHR11654">
    <property type="entry name" value="OLIGOPEPTIDE TRANSPORTER-RELATED"/>
    <property type="match status" value="1"/>
</dbReference>
<keyword evidence="6 8" id="KW-1133">Transmembrane helix</keyword>
<dbReference type="InterPro" id="IPR044739">
    <property type="entry name" value="NRT1/PTR"/>
</dbReference>
<dbReference type="GO" id="GO:0042937">
    <property type="term" value="F:tripeptide transmembrane transporter activity"/>
    <property type="evidence" value="ECO:0007669"/>
    <property type="project" value="InterPro"/>
</dbReference>
<dbReference type="PROSITE" id="PS01022">
    <property type="entry name" value="PTR2_1"/>
    <property type="match status" value="1"/>
</dbReference>
<dbReference type="CDD" id="cd17417">
    <property type="entry name" value="MFS_NPF5"/>
    <property type="match status" value="1"/>
</dbReference>
<sequence length="566" mass="62853">MGSDTQTSLLHLDDDDAAAVVNGVVNYKAQPAMRSKSGTWRSAWFVIGVEVGERFAHYGILSNLITYLTGPLRLSTATAAESINVWAGTAMLLPLVGAFIADSYVGRYRTILLASLVYIMGLGLLAVSAMVPSECQATSESESCSPNLQVMLFFISLYMVAIGQGGQKPCIQAFGADQFDEHHPKECRDRSSFFNWCYFGMCTGILLSLLTLNYVKDNISWALGFAIPCLVMTIGLLVFLLGTKTYRFNNIKGNDKKSPFFRIGRVFAAAIRNRRISLSDITFHDHEETCTIIPHPCSKQSNFLHKALLTPQGSKEEACSLNEVEEAEAVLRLIPIWAICLIFGVVFAQVPTFFTKQGASMDRTIFPGFDLPAASFQSLVYLTIVIVSPIYDRIFVPAVRSITKKPSGITMLQRIGTGLLFTMMTTVIAALVEMKRLKIAREYGVVDDPNATVPMSVWWLIPQYLLFGIAEVFTAVGLQEFFYDQVPLVLKSMGPALYYSIFGLGSFLSSFLISMIEDITGKDGQNSWFANNINQAHLDYFYWLLAVLSIMELVLFIFLAKSYVYN</sequence>
<dbReference type="InterPro" id="IPR000109">
    <property type="entry name" value="POT_fam"/>
</dbReference>
<evidence type="ECO:0000256" key="8">
    <source>
        <dbReference type="SAM" id="Phobius"/>
    </source>
</evidence>
<dbReference type="InterPro" id="IPR036259">
    <property type="entry name" value="MFS_trans_sf"/>
</dbReference>
<comment type="caution">
    <text evidence="9">The sequence shown here is derived from an EMBL/GenBank/DDBJ whole genome shotgun (WGS) entry which is preliminary data.</text>
</comment>
<dbReference type="GO" id="GO:0080054">
    <property type="term" value="F:low-affinity nitrate transmembrane transporter activity"/>
    <property type="evidence" value="ECO:0007669"/>
    <property type="project" value="UniProtKB-ARBA"/>
</dbReference>
<organism evidence="9 10">
    <name type="scientific">Senna tora</name>
    <dbReference type="NCBI Taxonomy" id="362788"/>
    <lineage>
        <taxon>Eukaryota</taxon>
        <taxon>Viridiplantae</taxon>
        <taxon>Streptophyta</taxon>
        <taxon>Embryophyta</taxon>
        <taxon>Tracheophyta</taxon>
        <taxon>Spermatophyta</taxon>
        <taxon>Magnoliopsida</taxon>
        <taxon>eudicotyledons</taxon>
        <taxon>Gunneridae</taxon>
        <taxon>Pentapetalae</taxon>
        <taxon>rosids</taxon>
        <taxon>fabids</taxon>
        <taxon>Fabales</taxon>
        <taxon>Fabaceae</taxon>
        <taxon>Caesalpinioideae</taxon>
        <taxon>Cassia clade</taxon>
        <taxon>Senna</taxon>
    </lineage>
</organism>
<feature type="transmembrane region" description="Helical" evidence="8">
    <location>
        <begin position="111"/>
        <end position="131"/>
    </location>
</feature>
<keyword evidence="4" id="KW-0597">Phosphoprotein</keyword>
<dbReference type="Gene3D" id="1.20.1250.20">
    <property type="entry name" value="MFS general substrate transporter like domains"/>
    <property type="match status" value="1"/>
</dbReference>
<evidence type="ECO:0000256" key="5">
    <source>
        <dbReference type="ARBA" id="ARBA00022692"/>
    </source>
</evidence>
<keyword evidence="10" id="KW-1185">Reference proteome</keyword>
<proteinExistence type="inferred from homology"/>
<feature type="transmembrane region" description="Helical" evidence="8">
    <location>
        <begin position="457"/>
        <end position="476"/>
    </location>
</feature>
<dbReference type="AlphaFoldDB" id="A0A834X1C9"/>
<evidence type="ECO:0000313" key="9">
    <source>
        <dbReference type="EMBL" id="KAF7836406.1"/>
    </source>
</evidence>
<dbReference type="SUPFAM" id="SSF103473">
    <property type="entry name" value="MFS general substrate transporter"/>
    <property type="match status" value="1"/>
</dbReference>
<evidence type="ECO:0000256" key="2">
    <source>
        <dbReference type="ARBA" id="ARBA00005982"/>
    </source>
</evidence>
<feature type="transmembrane region" description="Helical" evidence="8">
    <location>
        <begin position="496"/>
        <end position="516"/>
    </location>
</feature>
<dbReference type="GO" id="GO:0009705">
    <property type="term" value="C:plant-type vacuole membrane"/>
    <property type="evidence" value="ECO:0007669"/>
    <property type="project" value="UniProtKB-ARBA"/>
</dbReference>
<comment type="subcellular location">
    <subcellularLocation>
        <location evidence="1">Membrane</location>
        <topology evidence="1">Multi-pass membrane protein</topology>
    </subcellularLocation>
</comment>
<evidence type="ECO:0000256" key="7">
    <source>
        <dbReference type="ARBA" id="ARBA00023136"/>
    </source>
</evidence>
<feature type="transmembrane region" description="Helical" evidence="8">
    <location>
        <begin position="540"/>
        <end position="560"/>
    </location>
</feature>
<dbReference type="GO" id="GO:0071916">
    <property type="term" value="F:dipeptide transmembrane transporter activity"/>
    <property type="evidence" value="ECO:0007669"/>
    <property type="project" value="InterPro"/>
</dbReference>
<gene>
    <name evidence="9" type="ORF">G2W53_011265</name>
</gene>
<evidence type="ECO:0000256" key="3">
    <source>
        <dbReference type="ARBA" id="ARBA00022448"/>
    </source>
</evidence>
<dbReference type="Pfam" id="PF00854">
    <property type="entry name" value="PTR2"/>
    <property type="match status" value="1"/>
</dbReference>
<feature type="transmembrane region" description="Helical" evidence="8">
    <location>
        <begin position="193"/>
        <end position="215"/>
    </location>
</feature>
<feature type="transmembrane region" description="Helical" evidence="8">
    <location>
        <begin position="146"/>
        <end position="163"/>
    </location>
</feature>
<comment type="similarity">
    <text evidence="2">Belongs to the major facilitator superfamily. Proton-dependent oligopeptide transporter (POT/PTR) (TC 2.A.17) family.</text>
</comment>
<evidence type="ECO:0000256" key="4">
    <source>
        <dbReference type="ARBA" id="ARBA00022553"/>
    </source>
</evidence>
<name>A0A834X1C9_9FABA</name>
<feature type="transmembrane region" description="Helical" evidence="8">
    <location>
        <begin position="330"/>
        <end position="354"/>
    </location>
</feature>
<evidence type="ECO:0000256" key="1">
    <source>
        <dbReference type="ARBA" id="ARBA00004141"/>
    </source>
</evidence>
<accession>A0A834X1C9</accession>
<dbReference type="OrthoDB" id="8904098at2759"/>